<dbReference type="Proteomes" id="UP000027154">
    <property type="component" value="Unassembled WGS sequence"/>
</dbReference>
<dbReference type="EC" id="4.2.1.46" evidence="4 7"/>
<evidence type="ECO:0000313" key="10">
    <source>
        <dbReference type="Proteomes" id="UP000027154"/>
    </source>
</evidence>
<organism evidence="9 10">
    <name type="scientific">Pseudoalteromonas fuliginea</name>
    <dbReference type="NCBI Taxonomy" id="1872678"/>
    <lineage>
        <taxon>Bacteria</taxon>
        <taxon>Pseudomonadati</taxon>
        <taxon>Pseudomonadota</taxon>
        <taxon>Gammaproteobacteria</taxon>
        <taxon>Alteromonadales</taxon>
        <taxon>Pseudoalteromonadaceae</taxon>
        <taxon>Pseudoalteromonas</taxon>
    </lineage>
</organism>
<proteinExistence type="inferred from homology"/>
<dbReference type="NCBIfam" id="TIGR01181">
    <property type="entry name" value="dTDP_gluc_dehyt"/>
    <property type="match status" value="1"/>
</dbReference>
<dbReference type="EMBL" id="JJNZ01000065">
    <property type="protein sequence ID" value="KDC49458.1"/>
    <property type="molecule type" value="Genomic_DNA"/>
</dbReference>
<dbReference type="Gene3D" id="3.40.50.720">
    <property type="entry name" value="NAD(P)-binding Rossmann-like Domain"/>
    <property type="match status" value="1"/>
</dbReference>
<sequence length="362" mass="41063">MKILVTGGAGFIGSAVIRHIINNTQDAVINLDKLTYAGNLESLKSVSNNERYIFEQVDICDRLELDCIFDKYKPDAVMHLAAESHVDRSITGPAEFIQTNIVGTYNLLEAAREYWNTLTDTAKKAFRFHHVSTDEVYGDLPHPDEQDGDLPLFTEQTAYAPSSPYSASKASSDHLVRAWLRTYGFPTIITNCSNNYGPYHFPEKLIPLVILNALEGKELPIYGKGDQIRDWLYVEDHARALYKVVTEGIVGETYNIGGHNEKQNIEVVQSICSILDTLVPKKTKYAEQITYVTDRPGHDRRYAIDASKMSDELNWKPVETFETGLKKTIQWYLNNQVWCKNVQDGSYKRERLGELNTQVEGE</sequence>
<dbReference type="InterPro" id="IPR005888">
    <property type="entry name" value="dTDP_Gluc_deHydtase"/>
</dbReference>
<name>A0ABD3Y5J4_9GAMM</name>
<evidence type="ECO:0000256" key="7">
    <source>
        <dbReference type="RuleBase" id="RU004473"/>
    </source>
</evidence>
<keyword evidence="6 7" id="KW-0456">Lyase</keyword>
<dbReference type="SUPFAM" id="SSF51735">
    <property type="entry name" value="NAD(P)-binding Rossmann-fold domains"/>
    <property type="match status" value="1"/>
</dbReference>
<evidence type="ECO:0000256" key="6">
    <source>
        <dbReference type="ARBA" id="ARBA00023239"/>
    </source>
</evidence>
<dbReference type="InterPro" id="IPR036291">
    <property type="entry name" value="NAD(P)-bd_dom_sf"/>
</dbReference>
<comment type="catalytic activity">
    <reaction evidence="1 7">
        <text>dTDP-alpha-D-glucose = dTDP-4-dehydro-6-deoxy-alpha-D-glucose + H2O</text>
        <dbReference type="Rhea" id="RHEA:17221"/>
        <dbReference type="ChEBI" id="CHEBI:15377"/>
        <dbReference type="ChEBI" id="CHEBI:57477"/>
        <dbReference type="ChEBI" id="CHEBI:57649"/>
        <dbReference type="EC" id="4.2.1.46"/>
    </reaction>
</comment>
<feature type="domain" description="NAD(P)-binding" evidence="8">
    <location>
        <begin position="4"/>
        <end position="328"/>
    </location>
</feature>
<evidence type="ECO:0000256" key="3">
    <source>
        <dbReference type="ARBA" id="ARBA00008178"/>
    </source>
</evidence>
<comment type="cofactor">
    <cofactor evidence="2 7">
        <name>NAD(+)</name>
        <dbReference type="ChEBI" id="CHEBI:57540"/>
    </cofactor>
</comment>
<comment type="similarity">
    <text evidence="3 7">Belongs to the NAD(P)-dependent epimerase/dehydratase family. dTDP-glucose dehydratase subfamily.</text>
</comment>
<evidence type="ECO:0000256" key="1">
    <source>
        <dbReference type="ARBA" id="ARBA00001539"/>
    </source>
</evidence>
<dbReference type="GO" id="GO:0008460">
    <property type="term" value="F:dTDP-glucose 4,6-dehydratase activity"/>
    <property type="evidence" value="ECO:0007669"/>
    <property type="project" value="UniProtKB-EC"/>
</dbReference>
<evidence type="ECO:0000256" key="5">
    <source>
        <dbReference type="ARBA" id="ARBA00023027"/>
    </source>
</evidence>
<dbReference type="RefSeq" id="WP_033031220.1">
    <property type="nucleotide sequence ID" value="NZ_JJNZ01000065.1"/>
</dbReference>
<comment type="caution">
    <text evidence="9">The sequence shown here is derived from an EMBL/GenBank/DDBJ whole genome shotgun (WGS) entry which is preliminary data.</text>
</comment>
<accession>A0ABD3Y5J4</accession>
<evidence type="ECO:0000256" key="4">
    <source>
        <dbReference type="ARBA" id="ARBA00011990"/>
    </source>
</evidence>
<evidence type="ECO:0000313" key="9">
    <source>
        <dbReference type="EMBL" id="KDC49458.1"/>
    </source>
</evidence>
<protein>
    <recommendedName>
        <fullName evidence="4 7">dTDP-glucose 4,6-dehydratase</fullName>
        <ecNumber evidence="4 7">4.2.1.46</ecNumber>
    </recommendedName>
</protein>
<dbReference type="Pfam" id="PF16363">
    <property type="entry name" value="GDP_Man_Dehyd"/>
    <property type="match status" value="1"/>
</dbReference>
<dbReference type="CDD" id="cd05246">
    <property type="entry name" value="dTDP_GD_SDR_e"/>
    <property type="match status" value="1"/>
</dbReference>
<dbReference type="PANTHER" id="PTHR43000">
    <property type="entry name" value="DTDP-D-GLUCOSE 4,6-DEHYDRATASE-RELATED"/>
    <property type="match status" value="1"/>
</dbReference>
<dbReference type="NCBIfam" id="NF007490">
    <property type="entry name" value="PRK10084.1"/>
    <property type="match status" value="1"/>
</dbReference>
<gene>
    <name evidence="9" type="ORF">DC53_16575</name>
</gene>
<dbReference type="InterPro" id="IPR016040">
    <property type="entry name" value="NAD(P)-bd_dom"/>
</dbReference>
<reference evidence="9 10" key="1">
    <citation type="submission" date="2014-04" db="EMBL/GenBank/DDBJ databases">
        <title>Pseudoalteromonas galatheae sp. nov., isolated from a deep-sea polychaete near Canal Concepcion, Chile.</title>
        <authorList>
            <person name="Machado H.R."/>
            <person name="Gram L."/>
            <person name="Vynne N.G."/>
        </authorList>
    </citation>
    <scope>NUCLEOTIDE SEQUENCE [LARGE SCALE GENOMIC DNA]</scope>
    <source>
        <strain evidence="9 10">KMM216</strain>
    </source>
</reference>
<dbReference type="AlphaFoldDB" id="A0ABD3Y5J4"/>
<dbReference type="Gene3D" id="3.90.25.10">
    <property type="entry name" value="UDP-galactose 4-epimerase, domain 1"/>
    <property type="match status" value="1"/>
</dbReference>
<keyword evidence="5" id="KW-0520">NAD</keyword>
<evidence type="ECO:0000256" key="2">
    <source>
        <dbReference type="ARBA" id="ARBA00001911"/>
    </source>
</evidence>
<dbReference type="FunFam" id="3.40.50.720:FF:000108">
    <property type="entry name" value="dTDP-glucose 4,6-dehydratase"/>
    <property type="match status" value="1"/>
</dbReference>
<evidence type="ECO:0000259" key="8">
    <source>
        <dbReference type="Pfam" id="PF16363"/>
    </source>
</evidence>